<protein>
    <submittedName>
        <fullName evidence="1">Uncharacterized protein</fullName>
    </submittedName>
</protein>
<organism evidence="1 2">
    <name type="scientific">Pectobacterium phage Zenivior_B1</name>
    <dbReference type="NCBI Taxonomy" id="2489636"/>
    <lineage>
        <taxon>Viruses</taxon>
        <taxon>Duplodnaviria</taxon>
        <taxon>Heunggongvirae</taxon>
        <taxon>Uroviricota</taxon>
        <taxon>Caudoviricetes</taxon>
        <taxon>Autographivirales</taxon>
        <taxon>Autoscriptoviridae</taxon>
        <taxon>Corkvirinae</taxon>
        <taxon>Phimunavirus</taxon>
        <taxon>Phimunavirus zenivior</taxon>
    </lineage>
</organism>
<evidence type="ECO:0000313" key="2">
    <source>
        <dbReference type="Proteomes" id="UP000281809"/>
    </source>
</evidence>
<evidence type="ECO:0000313" key="1">
    <source>
        <dbReference type="EMBL" id="AZF95049.1"/>
    </source>
</evidence>
<dbReference type="EMBL" id="MK095211">
    <property type="protein sequence ID" value="AZF95049.1"/>
    <property type="molecule type" value="Genomic_DNA"/>
</dbReference>
<dbReference type="Proteomes" id="UP000281809">
    <property type="component" value="Segment"/>
</dbReference>
<proteinExistence type="predicted"/>
<sequence length="62" mass="7111">MTKYIVAVPFSGYVRGYKRYAVEADTPAEAIEQARDVWYSDANCIVRDDTETDWEDAEVTND</sequence>
<name>A0A3G8FJS7_9CAUD</name>
<reference evidence="1 2" key="1">
    <citation type="submission" date="2018-10" db="EMBL/GenBank/DDBJ databases">
        <title>A novel 6-phage cocktail reduces Pectobacterium atrosepticum soft rot infection in potato tubers under simulated storage conditions.</title>
        <authorList>
            <person name="Carstens A.B."/>
        </authorList>
    </citation>
    <scope>NUCLEOTIDE SEQUENCE [LARGE SCALE GENOMIC DNA]</scope>
</reference>
<accession>A0A3G8FJS7</accession>